<dbReference type="InterPro" id="IPR000914">
    <property type="entry name" value="SBP_5_dom"/>
</dbReference>
<feature type="region of interest" description="Disordered" evidence="1">
    <location>
        <begin position="53"/>
        <end position="75"/>
    </location>
</feature>
<proteinExistence type="predicted"/>
<name>A0A1H1PT49_9ACTN</name>
<dbReference type="PANTHER" id="PTHR30290:SF16">
    <property type="entry name" value="OLIGOPEPTIDE ABC TRANSPORTER, PERIPLASMIC OLIGOPEPTIDE-BINDING PROTEIN"/>
    <property type="match status" value="1"/>
</dbReference>
<evidence type="ECO:0000313" key="3">
    <source>
        <dbReference type="EMBL" id="SDS13899.1"/>
    </source>
</evidence>
<dbReference type="OrthoDB" id="7888869at2"/>
<dbReference type="SUPFAM" id="SSF53850">
    <property type="entry name" value="Periplasmic binding protein-like II"/>
    <property type="match status" value="1"/>
</dbReference>
<dbReference type="Gene3D" id="3.40.190.10">
    <property type="entry name" value="Periplasmic binding protein-like II"/>
    <property type="match status" value="1"/>
</dbReference>
<dbReference type="STRING" id="117157.SAMN04489717_1742"/>
<sequence length="615" mass="68650">MESSDRKFENVEEVLSYQLMNRRGALKAGLGAGAALLFGGGFLSGCSSSGGSYSGNGKKPEGANDEPAVGKANIPTPRNKTLVIGQVDYQVFNSFNLRIPNGNAAGNGFDTVGREYLFYLNLPTGELIPWLATGYEYNKDFTSLTFKFDPKAKWSDNKPFTSEDFKFTVLLMRDNPELLGGGGDLKDFVKDVATPDPHTAIMELSKPNPRLHYGFICTIASGFDVLPKHIWEGKDPTKFRDNPPVRTAPYVLDKAIASQKMFVWKLNPDYWNKDKFYPKVQYVIFQSTAQSQDAASQAFKRAEFDVGSLDEQHAKSLRSQGYPHLVTTPFHDPCPRALWLNCDPARGIIGDPRMHWVISYVIDRQKVGSTVWPVKTPTAQYPWADYDGNDKWEVASVAGKYKMEYDPAKAAELLDEMGAKKGPGGKRMWKGKPATIEVITPSGVDGAEFVIGQLIVGELKKLGVTANIRSYSGSVHSEKFERGQFDISSQWVCSVSWDPNQLYVGLQGKYAKKIGVNSVGRNQVRLNDPKLDELSQRLAVMNPESPQAKPLMQQALAEYYKRLPVIPVIQTAYPSYYNTTYWKGWPTGDDLYQVPNNWWGQFMFVIGKLQPTGKK</sequence>
<feature type="domain" description="Solute-binding protein family 5" evidence="2">
    <location>
        <begin position="126"/>
        <end position="508"/>
    </location>
</feature>
<dbReference type="CDD" id="cd08509">
    <property type="entry name" value="PBP2_TmCBP_oligosaccharides_like"/>
    <property type="match status" value="1"/>
</dbReference>
<dbReference type="InterPro" id="IPR006311">
    <property type="entry name" value="TAT_signal"/>
</dbReference>
<dbReference type="Proteomes" id="UP000198983">
    <property type="component" value="Chromosome I"/>
</dbReference>
<keyword evidence="4" id="KW-1185">Reference proteome</keyword>
<dbReference type="GO" id="GO:1904680">
    <property type="term" value="F:peptide transmembrane transporter activity"/>
    <property type="evidence" value="ECO:0007669"/>
    <property type="project" value="TreeGrafter"/>
</dbReference>
<dbReference type="Pfam" id="PF00496">
    <property type="entry name" value="SBP_bac_5"/>
    <property type="match status" value="1"/>
</dbReference>
<organism evidence="3 4">
    <name type="scientific">Actinopolymorpha singaporensis</name>
    <dbReference type="NCBI Taxonomy" id="117157"/>
    <lineage>
        <taxon>Bacteria</taxon>
        <taxon>Bacillati</taxon>
        <taxon>Actinomycetota</taxon>
        <taxon>Actinomycetes</taxon>
        <taxon>Propionibacteriales</taxon>
        <taxon>Actinopolymorphaceae</taxon>
        <taxon>Actinopolymorpha</taxon>
    </lineage>
</organism>
<dbReference type="GO" id="GO:0015833">
    <property type="term" value="P:peptide transport"/>
    <property type="evidence" value="ECO:0007669"/>
    <property type="project" value="TreeGrafter"/>
</dbReference>
<evidence type="ECO:0000256" key="1">
    <source>
        <dbReference type="SAM" id="MobiDB-lite"/>
    </source>
</evidence>
<evidence type="ECO:0000259" key="2">
    <source>
        <dbReference type="Pfam" id="PF00496"/>
    </source>
</evidence>
<dbReference type="Gene3D" id="3.10.105.10">
    <property type="entry name" value="Dipeptide-binding Protein, Domain 3"/>
    <property type="match status" value="1"/>
</dbReference>
<dbReference type="EMBL" id="LT629732">
    <property type="protein sequence ID" value="SDS13899.1"/>
    <property type="molecule type" value="Genomic_DNA"/>
</dbReference>
<evidence type="ECO:0000313" key="4">
    <source>
        <dbReference type="Proteomes" id="UP000198983"/>
    </source>
</evidence>
<dbReference type="AlphaFoldDB" id="A0A1H1PT49"/>
<dbReference type="InterPro" id="IPR039424">
    <property type="entry name" value="SBP_5"/>
</dbReference>
<gene>
    <name evidence="3" type="ORF">SAMN04489717_1742</name>
</gene>
<accession>A0A1H1PT49</accession>
<dbReference type="Gene3D" id="3.90.76.10">
    <property type="entry name" value="Dipeptide-binding Protein, Domain 1"/>
    <property type="match status" value="1"/>
</dbReference>
<dbReference type="RefSeq" id="WP_092652228.1">
    <property type="nucleotide sequence ID" value="NZ_LT629732.1"/>
</dbReference>
<protein>
    <submittedName>
        <fullName evidence="3">Peptide/nickel transport system substrate-binding protein</fullName>
    </submittedName>
</protein>
<dbReference type="PANTHER" id="PTHR30290">
    <property type="entry name" value="PERIPLASMIC BINDING COMPONENT OF ABC TRANSPORTER"/>
    <property type="match status" value="1"/>
</dbReference>
<reference evidence="3 4" key="1">
    <citation type="submission" date="2016-10" db="EMBL/GenBank/DDBJ databases">
        <authorList>
            <person name="de Groot N.N."/>
        </authorList>
    </citation>
    <scope>NUCLEOTIDE SEQUENCE [LARGE SCALE GENOMIC DNA]</scope>
    <source>
        <strain evidence="3 4">DSM 22024</strain>
    </source>
</reference>
<dbReference type="PROSITE" id="PS51318">
    <property type="entry name" value="TAT"/>
    <property type="match status" value="1"/>
</dbReference>